<name>A0AAV7RUQ5_PLEWA</name>
<reference evidence="2" key="1">
    <citation type="journal article" date="2022" name="bioRxiv">
        <title>Sequencing and chromosome-scale assembly of the giantPleurodeles waltlgenome.</title>
        <authorList>
            <person name="Brown T."/>
            <person name="Elewa A."/>
            <person name="Iarovenko S."/>
            <person name="Subramanian E."/>
            <person name="Araus A.J."/>
            <person name="Petzold A."/>
            <person name="Susuki M."/>
            <person name="Suzuki K.-i.T."/>
            <person name="Hayashi T."/>
            <person name="Toyoda A."/>
            <person name="Oliveira C."/>
            <person name="Osipova E."/>
            <person name="Leigh N.D."/>
            <person name="Simon A."/>
            <person name="Yun M.H."/>
        </authorList>
    </citation>
    <scope>NUCLEOTIDE SEQUENCE</scope>
    <source>
        <strain evidence="2">20211129_DDA</strain>
        <tissue evidence="2">Liver</tissue>
    </source>
</reference>
<dbReference type="AlphaFoldDB" id="A0AAV7RUQ5"/>
<evidence type="ECO:0000313" key="3">
    <source>
        <dbReference type="Proteomes" id="UP001066276"/>
    </source>
</evidence>
<comment type="caution">
    <text evidence="2">The sequence shown here is derived from an EMBL/GenBank/DDBJ whole genome shotgun (WGS) entry which is preliminary data.</text>
</comment>
<keyword evidence="3" id="KW-1185">Reference proteome</keyword>
<organism evidence="2 3">
    <name type="scientific">Pleurodeles waltl</name>
    <name type="common">Iberian ribbed newt</name>
    <dbReference type="NCBI Taxonomy" id="8319"/>
    <lineage>
        <taxon>Eukaryota</taxon>
        <taxon>Metazoa</taxon>
        <taxon>Chordata</taxon>
        <taxon>Craniata</taxon>
        <taxon>Vertebrata</taxon>
        <taxon>Euteleostomi</taxon>
        <taxon>Amphibia</taxon>
        <taxon>Batrachia</taxon>
        <taxon>Caudata</taxon>
        <taxon>Salamandroidea</taxon>
        <taxon>Salamandridae</taxon>
        <taxon>Pleurodelinae</taxon>
        <taxon>Pleurodeles</taxon>
    </lineage>
</organism>
<feature type="region of interest" description="Disordered" evidence="1">
    <location>
        <begin position="1"/>
        <end position="33"/>
    </location>
</feature>
<sequence length="301" mass="32442">MRAALELRRTNSPVARFPLRGRSSGSSSGGGRVSTSIVLALKQRAEEGAQADGAEEGNSTAHITEELSGAVRGRGRRRQGEKSLFCSKDTAITGEANFRGNSGGRGGVIGDYLREVSSESLRLKKFLGTKLVKNGKVDPPESACTKITPSLRSYFKILPSVAADDPKRSMEVEGEEVVQSSVITAMEKAGVERGAEETVTRDKVGKTKDQSPMLVAMAVSQEEQSGKTPRITMENNNRPVATMQLFRTEDGEGNARSSPIEEMITKLTEEIKKGFLVSEANQVSIRGACEMLEAKFDLLAN</sequence>
<gene>
    <name evidence="2" type="ORF">NDU88_009250</name>
</gene>
<proteinExistence type="predicted"/>
<evidence type="ECO:0000256" key="1">
    <source>
        <dbReference type="SAM" id="MobiDB-lite"/>
    </source>
</evidence>
<protein>
    <submittedName>
        <fullName evidence="2">Uncharacterized protein</fullName>
    </submittedName>
</protein>
<dbReference type="Proteomes" id="UP001066276">
    <property type="component" value="Chromosome 5"/>
</dbReference>
<accession>A0AAV7RUQ5</accession>
<dbReference type="EMBL" id="JANPWB010000009">
    <property type="protein sequence ID" value="KAJ1156531.1"/>
    <property type="molecule type" value="Genomic_DNA"/>
</dbReference>
<evidence type="ECO:0000313" key="2">
    <source>
        <dbReference type="EMBL" id="KAJ1156531.1"/>
    </source>
</evidence>